<protein>
    <submittedName>
        <fullName evidence="1">Pollen-specific leucine-rich repeat extensin-like protein 3</fullName>
    </submittedName>
</protein>
<dbReference type="EMBL" id="JANAVB010024399">
    <property type="protein sequence ID" value="KAJ6822424.1"/>
    <property type="molecule type" value="Genomic_DNA"/>
</dbReference>
<dbReference type="Proteomes" id="UP001140949">
    <property type="component" value="Unassembled WGS sequence"/>
</dbReference>
<accession>A0AAX6G137</accession>
<keyword evidence="2" id="KW-1185">Reference proteome</keyword>
<dbReference type="AlphaFoldDB" id="A0AAX6G137"/>
<evidence type="ECO:0000313" key="1">
    <source>
        <dbReference type="EMBL" id="KAJ6822424.1"/>
    </source>
</evidence>
<sequence>MNEVEKLGITMVVRQGALPPTAREQPQWRMVPHSMATMAQALENQIRATLDSLPASRDVIDARAQPWRKGSGHGESALAEGADAGQMLWLMVVRRGGGSRGKRRSTLCDTGRATRGLTMVRAPE</sequence>
<gene>
    <name evidence="1" type="ORF">M6B38_389440</name>
</gene>
<reference evidence="1" key="1">
    <citation type="journal article" date="2023" name="GigaByte">
        <title>Genome assembly of the bearded iris, Iris pallida Lam.</title>
        <authorList>
            <person name="Bruccoleri R.E."/>
            <person name="Oakeley E.J."/>
            <person name="Faust A.M.E."/>
            <person name="Altorfer M."/>
            <person name="Dessus-Babus S."/>
            <person name="Burckhardt D."/>
            <person name="Oertli M."/>
            <person name="Naumann U."/>
            <person name="Petersen F."/>
            <person name="Wong J."/>
        </authorList>
    </citation>
    <scope>NUCLEOTIDE SEQUENCE</scope>
    <source>
        <strain evidence="1">GSM-AAB239-AS_SAM_17_03QT</strain>
    </source>
</reference>
<organism evidence="1 2">
    <name type="scientific">Iris pallida</name>
    <name type="common">Sweet iris</name>
    <dbReference type="NCBI Taxonomy" id="29817"/>
    <lineage>
        <taxon>Eukaryota</taxon>
        <taxon>Viridiplantae</taxon>
        <taxon>Streptophyta</taxon>
        <taxon>Embryophyta</taxon>
        <taxon>Tracheophyta</taxon>
        <taxon>Spermatophyta</taxon>
        <taxon>Magnoliopsida</taxon>
        <taxon>Liliopsida</taxon>
        <taxon>Asparagales</taxon>
        <taxon>Iridaceae</taxon>
        <taxon>Iridoideae</taxon>
        <taxon>Irideae</taxon>
        <taxon>Iris</taxon>
    </lineage>
</organism>
<evidence type="ECO:0000313" key="2">
    <source>
        <dbReference type="Proteomes" id="UP001140949"/>
    </source>
</evidence>
<comment type="caution">
    <text evidence="1">The sequence shown here is derived from an EMBL/GenBank/DDBJ whole genome shotgun (WGS) entry which is preliminary data.</text>
</comment>
<proteinExistence type="predicted"/>
<name>A0AAX6G137_IRIPA</name>
<reference evidence="1" key="2">
    <citation type="submission" date="2023-04" db="EMBL/GenBank/DDBJ databases">
        <authorList>
            <person name="Bruccoleri R.E."/>
            <person name="Oakeley E.J."/>
            <person name="Faust A.-M."/>
            <person name="Dessus-Babus S."/>
            <person name="Altorfer M."/>
            <person name="Burckhardt D."/>
            <person name="Oertli M."/>
            <person name="Naumann U."/>
            <person name="Petersen F."/>
            <person name="Wong J."/>
        </authorList>
    </citation>
    <scope>NUCLEOTIDE SEQUENCE</scope>
    <source>
        <strain evidence="1">GSM-AAB239-AS_SAM_17_03QT</strain>
        <tissue evidence="1">Leaf</tissue>
    </source>
</reference>